<comment type="caution">
    <text evidence="1">The sequence shown here is derived from an EMBL/GenBank/DDBJ whole genome shotgun (WGS) entry which is preliminary data.</text>
</comment>
<evidence type="ECO:0000313" key="2">
    <source>
        <dbReference type="Proteomes" id="UP000297299"/>
    </source>
</evidence>
<accession>A0A4Y8DGY6</accession>
<dbReference type="Proteomes" id="UP000297299">
    <property type="component" value="Unassembled WGS sequence"/>
</dbReference>
<reference evidence="1 2" key="1">
    <citation type="submission" date="2017-11" db="EMBL/GenBank/DDBJ databases">
        <title>Comparative genomics of Botrytis spp.</title>
        <authorList>
            <person name="Valero-Jimenez C.A."/>
            <person name="Tapia P."/>
            <person name="Veloso J."/>
            <person name="Silva-Moreno E."/>
            <person name="Staats M."/>
            <person name="Valdes J.H."/>
            <person name="Van Kan J.A.L."/>
        </authorList>
    </citation>
    <scope>NUCLEOTIDE SEQUENCE [LARGE SCALE GENOMIC DNA]</scope>
    <source>
        <strain evidence="1 2">MUCL2830</strain>
    </source>
</reference>
<gene>
    <name evidence="1" type="ORF">BOTCAL_0024g00480</name>
</gene>
<evidence type="ECO:0000313" key="1">
    <source>
        <dbReference type="EMBL" id="TEY83839.1"/>
    </source>
</evidence>
<sequence length="89" mass="9578">MVHSAMVTKPKAQNPQMTGCIEPGFTKFGVTPSGGGRAPISARTEVGIVEASIASARWKTNGVMTVAFQKMRSEMLLMIKLSFEEVVYG</sequence>
<protein>
    <submittedName>
        <fullName evidence="1">Uncharacterized protein</fullName>
    </submittedName>
</protein>
<name>A0A4Y8DGY6_9HELO</name>
<keyword evidence="2" id="KW-1185">Reference proteome</keyword>
<dbReference type="EMBL" id="PHWZ01000024">
    <property type="protein sequence ID" value="TEY83839.1"/>
    <property type="molecule type" value="Genomic_DNA"/>
</dbReference>
<proteinExistence type="predicted"/>
<dbReference type="AlphaFoldDB" id="A0A4Y8DGY6"/>
<organism evidence="1 2">
    <name type="scientific">Botryotinia calthae</name>
    <dbReference type="NCBI Taxonomy" id="38488"/>
    <lineage>
        <taxon>Eukaryota</taxon>
        <taxon>Fungi</taxon>
        <taxon>Dikarya</taxon>
        <taxon>Ascomycota</taxon>
        <taxon>Pezizomycotina</taxon>
        <taxon>Leotiomycetes</taxon>
        <taxon>Helotiales</taxon>
        <taxon>Sclerotiniaceae</taxon>
        <taxon>Botryotinia</taxon>
    </lineage>
</organism>